<dbReference type="KEGG" id="uli:ETAA1_38680"/>
<name>A0A517XWL3_9BACT</name>
<reference evidence="2 3" key="1">
    <citation type="submission" date="2019-02" db="EMBL/GenBank/DDBJ databases">
        <title>Deep-cultivation of Planctomycetes and their phenomic and genomic characterization uncovers novel biology.</title>
        <authorList>
            <person name="Wiegand S."/>
            <person name="Jogler M."/>
            <person name="Boedeker C."/>
            <person name="Pinto D."/>
            <person name="Vollmers J."/>
            <person name="Rivas-Marin E."/>
            <person name="Kohn T."/>
            <person name="Peeters S.H."/>
            <person name="Heuer A."/>
            <person name="Rast P."/>
            <person name="Oberbeckmann S."/>
            <person name="Bunk B."/>
            <person name="Jeske O."/>
            <person name="Meyerdierks A."/>
            <person name="Storesund J.E."/>
            <person name="Kallscheuer N."/>
            <person name="Luecker S."/>
            <person name="Lage O.M."/>
            <person name="Pohl T."/>
            <person name="Merkel B.J."/>
            <person name="Hornburger P."/>
            <person name="Mueller R.-W."/>
            <person name="Bruemmer F."/>
            <person name="Labrenz M."/>
            <person name="Spormann A.M."/>
            <person name="Op den Camp H."/>
            <person name="Overmann J."/>
            <person name="Amann R."/>
            <person name="Jetten M.S.M."/>
            <person name="Mascher T."/>
            <person name="Medema M.H."/>
            <person name="Devos D.P."/>
            <person name="Kaster A.-K."/>
            <person name="Ovreas L."/>
            <person name="Rohde M."/>
            <person name="Galperin M.Y."/>
            <person name="Jogler C."/>
        </authorList>
    </citation>
    <scope>NUCLEOTIDE SEQUENCE [LARGE SCALE GENOMIC DNA]</scope>
    <source>
        <strain evidence="2 3">ETA_A1</strain>
    </source>
</reference>
<feature type="domain" description="Transposase IS66 central" evidence="1">
    <location>
        <begin position="3"/>
        <end position="94"/>
    </location>
</feature>
<gene>
    <name evidence="2" type="ORF">ETAA1_38680</name>
</gene>
<evidence type="ECO:0000259" key="1">
    <source>
        <dbReference type="Pfam" id="PF03050"/>
    </source>
</evidence>
<dbReference type="InterPro" id="IPR004291">
    <property type="entry name" value="Transposase_IS66_central"/>
</dbReference>
<sequence>MVEFIHRLCHVEHQLPPPDTPEHISTRHAARRAQAVPILNDLKARLDAMLGTALPKSAVAVAIRCLTNHWEAFVRYTEDGRLSLDNNLSERTPRLAKAVIHLSDYESIDAAERAIDPHFRERNEYFRLHPKRAGKKIWGKEPAPREFSAGSNCKDPKWCR</sequence>
<evidence type="ECO:0000313" key="3">
    <source>
        <dbReference type="Proteomes" id="UP000319576"/>
    </source>
</evidence>
<keyword evidence="3" id="KW-1185">Reference proteome</keyword>
<organism evidence="2 3">
    <name type="scientific">Urbifossiella limnaea</name>
    <dbReference type="NCBI Taxonomy" id="2528023"/>
    <lineage>
        <taxon>Bacteria</taxon>
        <taxon>Pseudomonadati</taxon>
        <taxon>Planctomycetota</taxon>
        <taxon>Planctomycetia</taxon>
        <taxon>Gemmatales</taxon>
        <taxon>Gemmataceae</taxon>
        <taxon>Urbifossiella</taxon>
    </lineage>
</organism>
<dbReference type="EMBL" id="CP036273">
    <property type="protein sequence ID" value="QDU21895.1"/>
    <property type="molecule type" value="Genomic_DNA"/>
</dbReference>
<protein>
    <submittedName>
        <fullName evidence="2">Transposase IS66 family protein</fullName>
    </submittedName>
</protein>
<accession>A0A517XWL3</accession>
<proteinExistence type="predicted"/>
<dbReference type="Proteomes" id="UP000319576">
    <property type="component" value="Chromosome"/>
</dbReference>
<dbReference type="Pfam" id="PF03050">
    <property type="entry name" value="DDE_Tnp_IS66"/>
    <property type="match status" value="1"/>
</dbReference>
<evidence type="ECO:0000313" key="2">
    <source>
        <dbReference type="EMBL" id="QDU21895.1"/>
    </source>
</evidence>
<dbReference type="AlphaFoldDB" id="A0A517XWL3"/>